<dbReference type="AlphaFoldDB" id="A0A512BGW4"/>
<protein>
    <submittedName>
        <fullName evidence="1">Uncharacterized protein</fullName>
    </submittedName>
</protein>
<proteinExistence type="predicted"/>
<sequence>MPVRGLNGWMINQKLTFGSYETSRVKRGWDFSGSFQYTKFRIRPEEALLKVLHIDIDNKSLKQRNNFQYTIENGDAAAEVYATEKFSEKQLVYKSNNPYIGSVSKTKKYEYAFTAGIIPLTSKNNAPWSLVLINTYDINKDTNRKVFGQPYVEEEGYATNGEQSIAIRPLRVENVSTKDSRDVRVFGGKLLSGYELLIENEPIALIDILENSIWLHNKLNADDKLILSSIASAILLKRIQDVEKERTDL</sequence>
<gene>
    <name evidence="1" type="ORF">SAE01_37040</name>
</gene>
<dbReference type="EMBL" id="BJYT01000017">
    <property type="protein sequence ID" value="GEO11208.1"/>
    <property type="molecule type" value="Genomic_DNA"/>
</dbReference>
<name>A0A512BGW4_9BACT</name>
<evidence type="ECO:0000313" key="1">
    <source>
        <dbReference type="EMBL" id="GEO11208.1"/>
    </source>
</evidence>
<keyword evidence="2" id="KW-1185">Reference proteome</keyword>
<accession>A0A512BGW4</accession>
<organism evidence="1 2">
    <name type="scientific">Segetibacter aerophilus</name>
    <dbReference type="NCBI Taxonomy" id="670293"/>
    <lineage>
        <taxon>Bacteria</taxon>
        <taxon>Pseudomonadati</taxon>
        <taxon>Bacteroidota</taxon>
        <taxon>Chitinophagia</taxon>
        <taxon>Chitinophagales</taxon>
        <taxon>Chitinophagaceae</taxon>
        <taxon>Segetibacter</taxon>
    </lineage>
</organism>
<evidence type="ECO:0000313" key="2">
    <source>
        <dbReference type="Proteomes" id="UP000321513"/>
    </source>
</evidence>
<reference evidence="1 2" key="1">
    <citation type="submission" date="2019-07" db="EMBL/GenBank/DDBJ databases">
        <title>Whole genome shotgun sequence of Segetibacter aerophilus NBRC 106135.</title>
        <authorList>
            <person name="Hosoyama A."/>
            <person name="Uohara A."/>
            <person name="Ohji S."/>
            <person name="Ichikawa N."/>
        </authorList>
    </citation>
    <scope>NUCLEOTIDE SEQUENCE [LARGE SCALE GENOMIC DNA]</scope>
    <source>
        <strain evidence="1 2">NBRC 106135</strain>
    </source>
</reference>
<dbReference type="Proteomes" id="UP000321513">
    <property type="component" value="Unassembled WGS sequence"/>
</dbReference>
<comment type="caution">
    <text evidence="1">The sequence shown here is derived from an EMBL/GenBank/DDBJ whole genome shotgun (WGS) entry which is preliminary data.</text>
</comment>